<feature type="transmembrane region" description="Helical" evidence="5">
    <location>
        <begin position="169"/>
        <end position="188"/>
    </location>
</feature>
<dbReference type="GO" id="GO:0032216">
    <property type="term" value="F:glucosaminyl-phosphatidylinositol O-acyltransferase activity"/>
    <property type="evidence" value="ECO:0007669"/>
    <property type="project" value="TreeGrafter"/>
</dbReference>
<reference evidence="6" key="2">
    <citation type="submission" date="2015-06" db="UniProtKB">
        <authorList>
            <consortium name="EnsemblMetazoa"/>
        </authorList>
    </citation>
    <scope>IDENTIFICATION</scope>
</reference>
<dbReference type="Pfam" id="PF06423">
    <property type="entry name" value="GWT1"/>
    <property type="match status" value="1"/>
</dbReference>
<organism evidence="6 7">
    <name type="scientific">Megaselia scalaris</name>
    <name type="common">Humpbacked fly</name>
    <name type="synonym">Phora scalaris</name>
    <dbReference type="NCBI Taxonomy" id="36166"/>
    <lineage>
        <taxon>Eukaryota</taxon>
        <taxon>Metazoa</taxon>
        <taxon>Ecdysozoa</taxon>
        <taxon>Arthropoda</taxon>
        <taxon>Hexapoda</taxon>
        <taxon>Insecta</taxon>
        <taxon>Pterygota</taxon>
        <taxon>Neoptera</taxon>
        <taxon>Endopterygota</taxon>
        <taxon>Diptera</taxon>
        <taxon>Brachycera</taxon>
        <taxon>Muscomorpha</taxon>
        <taxon>Platypezoidea</taxon>
        <taxon>Phoridae</taxon>
        <taxon>Megaseliini</taxon>
        <taxon>Megaselia</taxon>
    </lineage>
</organism>
<evidence type="ECO:0000313" key="7">
    <source>
        <dbReference type="Proteomes" id="UP000015102"/>
    </source>
</evidence>
<accession>T1GLE2</accession>
<feature type="transmembrane region" description="Helical" evidence="5">
    <location>
        <begin position="141"/>
        <end position="163"/>
    </location>
</feature>
<dbReference type="HOGENOM" id="CLU_1410311_0_0_1"/>
<evidence type="ECO:0000256" key="4">
    <source>
        <dbReference type="ARBA" id="ARBA00023136"/>
    </source>
</evidence>
<evidence type="ECO:0000256" key="5">
    <source>
        <dbReference type="SAM" id="Phobius"/>
    </source>
</evidence>
<feature type="transmembrane region" description="Helical" evidence="5">
    <location>
        <begin position="12"/>
        <end position="32"/>
    </location>
</feature>
<comment type="subcellular location">
    <subcellularLocation>
        <location evidence="1">Membrane</location>
        <topology evidence="1">Multi-pass membrane protein</topology>
    </subcellularLocation>
</comment>
<name>T1GLE2_MEGSC</name>
<evidence type="ECO:0000256" key="2">
    <source>
        <dbReference type="ARBA" id="ARBA00022692"/>
    </source>
</evidence>
<reference evidence="7" key="1">
    <citation type="submission" date="2013-02" db="EMBL/GenBank/DDBJ databases">
        <authorList>
            <person name="Hughes D."/>
        </authorList>
    </citation>
    <scope>NUCLEOTIDE SEQUENCE</scope>
    <source>
        <strain>Durham</strain>
        <strain evidence="7">NC isolate 2 -- Noor lab</strain>
    </source>
</reference>
<evidence type="ECO:0000256" key="3">
    <source>
        <dbReference type="ARBA" id="ARBA00022989"/>
    </source>
</evidence>
<dbReference type="GO" id="GO:0006506">
    <property type="term" value="P:GPI anchor biosynthetic process"/>
    <property type="evidence" value="ECO:0007669"/>
    <property type="project" value="InterPro"/>
</dbReference>
<sequence>MFPSAFRKSNTYGLGLMDTGIGLFAVSMAIVSKPKNDIFKLLKQSSALIVLGVIRTISINVIDYHQDEREYGRDLNAFITLGLTKLFGGILTRFLSNENYILISGIAFGIIHEIALQSGLGEYCISEKVPRHSFVEANREGLISVTGFVSLYLISVYIGSIISRRLSNIGYISWIVSLASSTLAISSIKIRIC</sequence>
<dbReference type="GO" id="GO:0072659">
    <property type="term" value="P:protein localization to plasma membrane"/>
    <property type="evidence" value="ECO:0007669"/>
    <property type="project" value="TreeGrafter"/>
</dbReference>
<dbReference type="EMBL" id="CAQQ02181632">
    <property type="status" value="NOT_ANNOTATED_CDS"/>
    <property type="molecule type" value="Genomic_DNA"/>
</dbReference>
<keyword evidence="2 5" id="KW-0812">Transmembrane</keyword>
<dbReference type="Proteomes" id="UP000015102">
    <property type="component" value="Unassembled WGS sequence"/>
</dbReference>
<dbReference type="PANTHER" id="PTHR20661">
    <property type="entry name" value="PHOSPHATIDYLINOSITOL-GLYCAN BIOSYNTHESIS CLASS W PROTEIN"/>
    <property type="match status" value="1"/>
</dbReference>
<evidence type="ECO:0000256" key="1">
    <source>
        <dbReference type="ARBA" id="ARBA00004141"/>
    </source>
</evidence>
<dbReference type="GO" id="GO:0005783">
    <property type="term" value="C:endoplasmic reticulum"/>
    <property type="evidence" value="ECO:0007669"/>
    <property type="project" value="TreeGrafter"/>
</dbReference>
<dbReference type="EnsemblMetazoa" id="MESCA004343-RA">
    <property type="protein sequence ID" value="MESCA004343-PA"/>
    <property type="gene ID" value="MESCA004343"/>
</dbReference>
<dbReference type="STRING" id="36166.T1GLE2"/>
<evidence type="ECO:0008006" key="8">
    <source>
        <dbReference type="Google" id="ProtNLM"/>
    </source>
</evidence>
<keyword evidence="7" id="KW-1185">Reference proteome</keyword>
<dbReference type="InterPro" id="IPR009447">
    <property type="entry name" value="PIGW/GWT1"/>
</dbReference>
<dbReference type="AlphaFoldDB" id="T1GLE2"/>
<evidence type="ECO:0000313" key="6">
    <source>
        <dbReference type="EnsemblMetazoa" id="MESCA004343-PA"/>
    </source>
</evidence>
<keyword evidence="3 5" id="KW-1133">Transmembrane helix</keyword>
<dbReference type="PANTHER" id="PTHR20661:SF0">
    <property type="entry name" value="PHOSPHATIDYLINOSITOL-GLYCAN BIOSYNTHESIS CLASS W PROTEIN"/>
    <property type="match status" value="1"/>
</dbReference>
<feature type="transmembrane region" description="Helical" evidence="5">
    <location>
        <begin position="75"/>
        <end position="94"/>
    </location>
</feature>
<proteinExistence type="predicted"/>
<feature type="transmembrane region" description="Helical" evidence="5">
    <location>
        <begin position="100"/>
        <end position="120"/>
    </location>
</feature>
<protein>
    <recommendedName>
        <fullName evidence="8">Major facilitator superfamily associated domain-containing protein</fullName>
    </recommendedName>
</protein>
<dbReference type="GO" id="GO:0016020">
    <property type="term" value="C:membrane"/>
    <property type="evidence" value="ECO:0007669"/>
    <property type="project" value="UniProtKB-SubCell"/>
</dbReference>
<keyword evidence="4 5" id="KW-0472">Membrane</keyword>